<proteinExistence type="predicted"/>
<keyword evidence="1" id="KW-1015">Disulfide bond</keyword>
<dbReference type="CDD" id="cd00037">
    <property type="entry name" value="CLECT"/>
    <property type="match status" value="1"/>
</dbReference>
<dbReference type="Proteomes" id="UP000298787">
    <property type="component" value="Chromosome 20"/>
</dbReference>
<evidence type="ECO:0000313" key="5">
    <source>
        <dbReference type="Proteomes" id="UP000298787"/>
    </source>
</evidence>
<evidence type="ECO:0000256" key="2">
    <source>
        <dbReference type="SAM" id="SignalP"/>
    </source>
</evidence>
<gene>
    <name evidence="4" type="ORF">D9C73_022686</name>
</gene>
<dbReference type="InterPro" id="IPR016186">
    <property type="entry name" value="C-type_lectin-like/link_sf"/>
</dbReference>
<dbReference type="PROSITE" id="PS50041">
    <property type="entry name" value="C_TYPE_LECTIN_2"/>
    <property type="match status" value="1"/>
</dbReference>
<dbReference type="AlphaFoldDB" id="A0A4U5VKF3"/>
<dbReference type="InterPro" id="IPR050111">
    <property type="entry name" value="C-type_lectin/snaclec_domain"/>
</dbReference>
<dbReference type="InterPro" id="IPR018378">
    <property type="entry name" value="C-type_lectin_CS"/>
</dbReference>
<dbReference type="PROSITE" id="PS00615">
    <property type="entry name" value="C_TYPE_LECTIN_1"/>
    <property type="match status" value="1"/>
</dbReference>
<organism evidence="4 5">
    <name type="scientific">Collichthys lucidus</name>
    <name type="common">Big head croaker</name>
    <name type="synonym">Sciaena lucida</name>
    <dbReference type="NCBI Taxonomy" id="240159"/>
    <lineage>
        <taxon>Eukaryota</taxon>
        <taxon>Metazoa</taxon>
        <taxon>Chordata</taxon>
        <taxon>Craniata</taxon>
        <taxon>Vertebrata</taxon>
        <taxon>Euteleostomi</taxon>
        <taxon>Actinopterygii</taxon>
        <taxon>Neopterygii</taxon>
        <taxon>Teleostei</taxon>
        <taxon>Neoteleostei</taxon>
        <taxon>Acanthomorphata</taxon>
        <taxon>Eupercaria</taxon>
        <taxon>Sciaenidae</taxon>
        <taxon>Collichthys</taxon>
    </lineage>
</organism>
<keyword evidence="2" id="KW-0732">Signal</keyword>
<feature type="signal peptide" evidence="2">
    <location>
        <begin position="1"/>
        <end position="16"/>
    </location>
</feature>
<dbReference type="Gene3D" id="3.10.100.10">
    <property type="entry name" value="Mannose-Binding Protein A, subunit A"/>
    <property type="match status" value="1"/>
</dbReference>
<evidence type="ECO:0000313" key="4">
    <source>
        <dbReference type="EMBL" id="TKS88883.1"/>
    </source>
</evidence>
<feature type="domain" description="C-type lectin" evidence="3">
    <location>
        <begin position="75"/>
        <end position="134"/>
    </location>
</feature>
<dbReference type="InterPro" id="IPR001304">
    <property type="entry name" value="C-type_lectin-like"/>
</dbReference>
<evidence type="ECO:0000259" key="3">
    <source>
        <dbReference type="PROSITE" id="PS50041"/>
    </source>
</evidence>
<feature type="chain" id="PRO_5020229861" evidence="2">
    <location>
        <begin position="17"/>
        <end position="140"/>
    </location>
</feature>
<accession>A0A4U5VKF3</accession>
<dbReference type="EMBL" id="CM014097">
    <property type="protein sequence ID" value="TKS88883.1"/>
    <property type="molecule type" value="Genomic_DNA"/>
</dbReference>
<evidence type="ECO:0000256" key="1">
    <source>
        <dbReference type="ARBA" id="ARBA00023157"/>
    </source>
</evidence>
<dbReference type="InterPro" id="IPR016187">
    <property type="entry name" value="CTDL_fold"/>
</dbReference>
<dbReference type="PANTHER" id="PTHR22803">
    <property type="entry name" value="MANNOSE, PHOSPHOLIPASE, LECTIN RECEPTOR RELATED"/>
    <property type="match status" value="1"/>
</dbReference>
<dbReference type="SUPFAM" id="SSF56436">
    <property type="entry name" value="C-type lectin-like"/>
    <property type="match status" value="1"/>
</dbReference>
<protein>
    <submittedName>
        <fullName evidence="4">Ladderlectin</fullName>
    </submittedName>
</protein>
<name>A0A4U5VKF3_COLLU</name>
<sequence length="140" mass="15693">MKIVLLLCAAFALSTATEPVEEVAAAQETHPDVEPPVQMLDRMQEIGSILPRIACGSWAKYGNRCFLFVYTPKTWAEAEEGAWLWSDGDMFSRALWSNGQPDNYYNEHCVTMNEPGDLYWGDANCGNMYSFVCARKGKPV</sequence>
<reference evidence="4 5" key="1">
    <citation type="submission" date="2019-01" db="EMBL/GenBank/DDBJ databases">
        <title>Genome Assembly of Collichthys lucidus.</title>
        <authorList>
            <person name="Cai M."/>
            <person name="Xiao S."/>
        </authorList>
    </citation>
    <scope>NUCLEOTIDE SEQUENCE [LARGE SCALE GENOMIC DNA]</scope>
    <source>
        <strain evidence="4">JT15FE1705JMU</strain>
        <tissue evidence="4">Muscle</tissue>
    </source>
</reference>
<dbReference type="Pfam" id="PF00059">
    <property type="entry name" value="Lectin_C"/>
    <property type="match status" value="1"/>
</dbReference>
<keyword evidence="5" id="KW-1185">Reference proteome</keyword>